<dbReference type="InterPro" id="IPR011989">
    <property type="entry name" value="ARM-like"/>
</dbReference>
<dbReference type="AlphaFoldDB" id="A0A553PUQ5"/>
<evidence type="ECO:0008006" key="4">
    <source>
        <dbReference type="Google" id="ProtNLM"/>
    </source>
</evidence>
<proteinExistence type="predicted"/>
<name>A0A553PUQ5_9TELE</name>
<dbReference type="InterPro" id="IPR000225">
    <property type="entry name" value="Armadillo"/>
</dbReference>
<accession>A0A553PUQ5</accession>
<sequence>MAKRRITQETFDSVVRENIQEFEMEESEALKEAIEQFESQGVDLSNIVKAVPRVGSEENSEDQTHEVLQVLESLRSSSSSSLLEDMRLFSHHCSLGFPQRYLAAQKDAYPTILSCCKRASEDKEALNVALTALSWLTDGQPDLLDAEGQGFLMDTYSVHADDASLCLLCVRIVRHCCLKHENNRQDLVKAGVLSLLTGSLRSHAALPELVKEVCAALRVLTFDDDVRVAFVHPGDPAVLSELCATLSRLAVRNEFCQDIVELGGLKLMISLLADSMDCQVSSASSASLKASERPGACDIAARAPTRIDVMLLCWGYWETHDLFFQELVKQLLTALKAIAGNDDVKDAIVNAGGVELIVMAMNRHMTSAQPFTRGSLRLLVFQVCEQGCAAMCVLALRKPNNCARIMESSGALAALQAMKTHPGEVSVQKQSCMLLRNLVSRSQSFSAPILELGAEALISQAMEAHRDCADVARAALRDLGCQVQLRELWTGTKGSLSH</sequence>
<keyword evidence="1" id="KW-0677">Repeat</keyword>
<dbReference type="SMART" id="SM00185">
    <property type="entry name" value="ARM"/>
    <property type="match status" value="3"/>
</dbReference>
<dbReference type="OrthoDB" id="449062at2759"/>
<organism evidence="2 3">
    <name type="scientific">Danionella cerebrum</name>
    <dbReference type="NCBI Taxonomy" id="2873325"/>
    <lineage>
        <taxon>Eukaryota</taxon>
        <taxon>Metazoa</taxon>
        <taxon>Chordata</taxon>
        <taxon>Craniata</taxon>
        <taxon>Vertebrata</taxon>
        <taxon>Euteleostomi</taxon>
        <taxon>Actinopterygii</taxon>
        <taxon>Neopterygii</taxon>
        <taxon>Teleostei</taxon>
        <taxon>Ostariophysi</taxon>
        <taxon>Cypriniformes</taxon>
        <taxon>Danionidae</taxon>
        <taxon>Danioninae</taxon>
        <taxon>Danionella</taxon>
    </lineage>
</organism>
<evidence type="ECO:0000313" key="3">
    <source>
        <dbReference type="Proteomes" id="UP000316079"/>
    </source>
</evidence>
<dbReference type="EMBL" id="SRMA01026630">
    <property type="protein sequence ID" value="TRY81419.1"/>
    <property type="molecule type" value="Genomic_DNA"/>
</dbReference>
<protein>
    <recommendedName>
        <fullName evidence="4">Armadillo repeat-containing protein 6</fullName>
    </recommendedName>
</protein>
<dbReference type="PANTHER" id="PTHR22895">
    <property type="entry name" value="ARMADILLO REPEAT-CONTAINING PROTEIN 6"/>
    <property type="match status" value="1"/>
</dbReference>
<dbReference type="Proteomes" id="UP000316079">
    <property type="component" value="Unassembled WGS sequence"/>
</dbReference>
<keyword evidence="3" id="KW-1185">Reference proteome</keyword>
<dbReference type="PANTHER" id="PTHR22895:SF0">
    <property type="entry name" value="ARMADILLO REPEAT-CONTAINING PROTEIN 6"/>
    <property type="match status" value="1"/>
</dbReference>
<dbReference type="InterPro" id="IPR016024">
    <property type="entry name" value="ARM-type_fold"/>
</dbReference>
<gene>
    <name evidence="2" type="ORF">DNTS_030336</name>
</gene>
<dbReference type="Gene3D" id="1.25.10.10">
    <property type="entry name" value="Leucine-rich Repeat Variant"/>
    <property type="match status" value="2"/>
</dbReference>
<dbReference type="GO" id="GO:0048513">
    <property type="term" value="P:animal organ development"/>
    <property type="evidence" value="ECO:0007669"/>
    <property type="project" value="UniProtKB-ARBA"/>
</dbReference>
<comment type="caution">
    <text evidence="2">The sequence shown here is derived from an EMBL/GenBank/DDBJ whole genome shotgun (WGS) entry which is preliminary data.</text>
</comment>
<evidence type="ECO:0000313" key="2">
    <source>
        <dbReference type="EMBL" id="TRY81419.1"/>
    </source>
</evidence>
<dbReference type="SUPFAM" id="SSF48371">
    <property type="entry name" value="ARM repeat"/>
    <property type="match status" value="1"/>
</dbReference>
<evidence type="ECO:0000256" key="1">
    <source>
        <dbReference type="ARBA" id="ARBA00022737"/>
    </source>
</evidence>
<dbReference type="GO" id="GO:0002244">
    <property type="term" value="P:hematopoietic progenitor cell differentiation"/>
    <property type="evidence" value="ECO:0007669"/>
    <property type="project" value="TreeGrafter"/>
</dbReference>
<reference evidence="2 3" key="1">
    <citation type="journal article" date="2019" name="Sci. Data">
        <title>Hybrid genome assembly and annotation of Danionella translucida.</title>
        <authorList>
            <person name="Kadobianskyi M."/>
            <person name="Schulze L."/>
            <person name="Schuelke M."/>
            <person name="Judkewitz B."/>
        </authorList>
    </citation>
    <scope>NUCLEOTIDE SEQUENCE [LARGE SCALE GENOMIC DNA]</scope>
    <source>
        <strain evidence="2 3">Bolton</strain>
    </source>
</reference>